<dbReference type="EMBL" id="VWSH01000001">
    <property type="protein sequence ID" value="KAA5537266.1"/>
    <property type="molecule type" value="Genomic_DNA"/>
</dbReference>
<dbReference type="RefSeq" id="WP_150031841.1">
    <property type="nucleotide sequence ID" value="NZ_VWSH01000001.1"/>
</dbReference>
<proteinExistence type="predicted"/>
<dbReference type="Proteomes" id="UP000323632">
    <property type="component" value="Unassembled WGS sequence"/>
</dbReference>
<evidence type="ECO:0000256" key="1">
    <source>
        <dbReference type="SAM" id="SignalP"/>
    </source>
</evidence>
<keyword evidence="3" id="KW-1185">Reference proteome</keyword>
<feature type="signal peptide" evidence="1">
    <location>
        <begin position="1"/>
        <end position="22"/>
    </location>
</feature>
<dbReference type="AlphaFoldDB" id="A0A5M6CQM9"/>
<feature type="chain" id="PRO_5024274686" evidence="1">
    <location>
        <begin position="23"/>
        <end position="144"/>
    </location>
</feature>
<gene>
    <name evidence="2" type="ORF">F0919_06230</name>
</gene>
<name>A0A5M6CQM9_9BACT</name>
<reference evidence="2 3" key="1">
    <citation type="submission" date="2019-09" db="EMBL/GenBank/DDBJ databases">
        <title>Genome sequence and assembly of Taibaiella sp.</title>
        <authorList>
            <person name="Chhetri G."/>
        </authorList>
    </citation>
    <scope>NUCLEOTIDE SEQUENCE [LARGE SCALE GENOMIC DNA]</scope>
    <source>
        <strain evidence="2 3">KVB11</strain>
    </source>
</reference>
<evidence type="ECO:0000313" key="2">
    <source>
        <dbReference type="EMBL" id="KAA5537266.1"/>
    </source>
</evidence>
<comment type="caution">
    <text evidence="2">The sequence shown here is derived from an EMBL/GenBank/DDBJ whole genome shotgun (WGS) entry which is preliminary data.</text>
</comment>
<sequence>MKTRLMSLLAIICLAFSFTSFGQEQATQNTITRTTCPISGNGCYDGGTVTLKMISTSSGTGGLASTNSYLAGDTKQHLALCKYIKVTIGATGYTNSAPLPALPTVINDVVTIDVYNTSMTDEYTVYIKKIADKQFTMSVAHNVL</sequence>
<protein>
    <submittedName>
        <fullName evidence="2">Uncharacterized protein</fullName>
    </submittedName>
</protein>
<organism evidence="2 3">
    <name type="scientific">Taibaiella lutea</name>
    <dbReference type="NCBI Taxonomy" id="2608001"/>
    <lineage>
        <taxon>Bacteria</taxon>
        <taxon>Pseudomonadati</taxon>
        <taxon>Bacteroidota</taxon>
        <taxon>Chitinophagia</taxon>
        <taxon>Chitinophagales</taxon>
        <taxon>Chitinophagaceae</taxon>
        <taxon>Taibaiella</taxon>
    </lineage>
</organism>
<keyword evidence="1" id="KW-0732">Signal</keyword>
<evidence type="ECO:0000313" key="3">
    <source>
        <dbReference type="Proteomes" id="UP000323632"/>
    </source>
</evidence>
<accession>A0A5M6CQM9</accession>